<comment type="caution">
    <text evidence="2">The sequence shown here is derived from an EMBL/GenBank/DDBJ whole genome shotgun (WGS) entry which is preliminary data.</text>
</comment>
<dbReference type="EMBL" id="PJNB01000001">
    <property type="protein sequence ID" value="PKW12629.1"/>
    <property type="molecule type" value="Genomic_DNA"/>
</dbReference>
<evidence type="ECO:0000313" key="2">
    <source>
        <dbReference type="EMBL" id="PKW12629.1"/>
    </source>
</evidence>
<dbReference type="InterPro" id="IPR002347">
    <property type="entry name" value="SDR_fam"/>
</dbReference>
<dbReference type="AlphaFoldDB" id="A0A2N3XPN4"/>
<dbReference type="Proteomes" id="UP000233786">
    <property type="component" value="Unassembled WGS sequence"/>
</dbReference>
<dbReference type="InterPro" id="IPR036291">
    <property type="entry name" value="NAD(P)-bd_dom_sf"/>
</dbReference>
<proteinExistence type="predicted"/>
<gene>
    <name evidence="2" type="ORF">A8926_0095</name>
</gene>
<name>A0A2N3XPN4_SACSN</name>
<feature type="region of interest" description="Disordered" evidence="1">
    <location>
        <begin position="61"/>
        <end position="118"/>
    </location>
</feature>
<dbReference type="STRING" id="994479.GCA_000194155_07758"/>
<dbReference type="Gene3D" id="3.40.50.720">
    <property type="entry name" value="NAD(P)-binding Rossmann-like Domain"/>
    <property type="match status" value="1"/>
</dbReference>
<feature type="compositionally biased region" description="Basic residues" evidence="1">
    <location>
        <begin position="72"/>
        <end position="102"/>
    </location>
</feature>
<protein>
    <submittedName>
        <fullName evidence="2">Short subunit dehydrogenase</fullName>
    </submittedName>
</protein>
<dbReference type="SUPFAM" id="SSF51735">
    <property type="entry name" value="NAD(P)-binding Rossmann-fold domains"/>
    <property type="match status" value="1"/>
</dbReference>
<reference evidence="2" key="1">
    <citation type="submission" date="2017-12" db="EMBL/GenBank/DDBJ databases">
        <title>Sequencing the genomes of 1000 Actinobacteria strains.</title>
        <authorList>
            <person name="Klenk H.-P."/>
        </authorList>
    </citation>
    <scope>NUCLEOTIDE SEQUENCE [LARGE SCALE GENOMIC DNA]</scope>
    <source>
        <strain evidence="2">DSM 44228</strain>
    </source>
</reference>
<evidence type="ECO:0000256" key="1">
    <source>
        <dbReference type="SAM" id="MobiDB-lite"/>
    </source>
</evidence>
<sequence>MSEFAGRAAVATGGGSGIGLAVVTELAVRGAAVAALDLDPSGVPADVLGLRCDVVDEESVSAAVEQVPPAHRAARVGGRSRRGRRLPGRSGGRVHHRHGARGGRRDPGPAPAEELKGT</sequence>
<feature type="compositionally biased region" description="Basic and acidic residues" evidence="1">
    <location>
        <begin position="103"/>
        <end position="118"/>
    </location>
</feature>
<organism evidence="2 3">
    <name type="scientific">Saccharopolyspora spinosa</name>
    <dbReference type="NCBI Taxonomy" id="60894"/>
    <lineage>
        <taxon>Bacteria</taxon>
        <taxon>Bacillati</taxon>
        <taxon>Actinomycetota</taxon>
        <taxon>Actinomycetes</taxon>
        <taxon>Pseudonocardiales</taxon>
        <taxon>Pseudonocardiaceae</taxon>
        <taxon>Saccharopolyspora</taxon>
    </lineage>
</organism>
<accession>A0A2N3XPN4</accession>
<evidence type="ECO:0000313" key="3">
    <source>
        <dbReference type="Proteomes" id="UP000233786"/>
    </source>
</evidence>
<dbReference type="Pfam" id="PF00106">
    <property type="entry name" value="adh_short"/>
    <property type="match status" value="1"/>
</dbReference>
<keyword evidence="3" id="KW-1185">Reference proteome</keyword>